<evidence type="ECO:0000313" key="3">
    <source>
        <dbReference type="Proteomes" id="UP000679779"/>
    </source>
</evidence>
<protein>
    <submittedName>
        <fullName evidence="2">Oxidoreductase</fullName>
    </submittedName>
</protein>
<name>A0A919XEY5_9BACL</name>
<dbReference type="Gene3D" id="3.30.9.10">
    <property type="entry name" value="D-Amino Acid Oxidase, subunit A, domain 2"/>
    <property type="match status" value="1"/>
</dbReference>
<accession>A0A919XEY5</accession>
<keyword evidence="3" id="KW-1185">Reference proteome</keyword>
<dbReference type="PANTHER" id="PTHR13847">
    <property type="entry name" value="SARCOSINE DEHYDROGENASE-RELATED"/>
    <property type="match status" value="1"/>
</dbReference>
<dbReference type="PANTHER" id="PTHR13847:SF201">
    <property type="entry name" value="PUTATIBE OXIDOREDUCTASE"/>
    <property type="match status" value="1"/>
</dbReference>
<dbReference type="SUPFAM" id="SSF51905">
    <property type="entry name" value="FAD/NAD(P)-binding domain"/>
    <property type="match status" value="1"/>
</dbReference>
<dbReference type="GO" id="GO:0005737">
    <property type="term" value="C:cytoplasm"/>
    <property type="evidence" value="ECO:0007669"/>
    <property type="project" value="TreeGrafter"/>
</dbReference>
<dbReference type="Gene3D" id="3.50.50.60">
    <property type="entry name" value="FAD/NAD(P)-binding domain"/>
    <property type="match status" value="1"/>
</dbReference>
<dbReference type="InterPro" id="IPR006076">
    <property type="entry name" value="FAD-dep_OxRdtase"/>
</dbReference>
<dbReference type="InterPro" id="IPR036188">
    <property type="entry name" value="FAD/NAD-bd_sf"/>
</dbReference>
<dbReference type="AlphaFoldDB" id="A0A919XEY5"/>
<dbReference type="RefSeq" id="WP_160043137.1">
    <property type="nucleotide sequence ID" value="NZ_BORQ01000003.1"/>
</dbReference>
<comment type="caution">
    <text evidence="2">The sequence shown here is derived from an EMBL/GenBank/DDBJ whole genome shotgun (WGS) entry which is preliminary data.</text>
</comment>
<dbReference type="Proteomes" id="UP000679779">
    <property type="component" value="Unassembled WGS sequence"/>
</dbReference>
<feature type="domain" description="FAD dependent oxidoreductase" evidence="1">
    <location>
        <begin position="32"/>
        <end position="383"/>
    </location>
</feature>
<evidence type="ECO:0000259" key="1">
    <source>
        <dbReference type="Pfam" id="PF01266"/>
    </source>
</evidence>
<dbReference type="Pfam" id="PF01266">
    <property type="entry name" value="DAO"/>
    <property type="match status" value="1"/>
</dbReference>
<proteinExistence type="predicted"/>
<dbReference type="EMBL" id="BORQ01000003">
    <property type="protein sequence ID" value="GIO31506.1"/>
    <property type="molecule type" value="Genomic_DNA"/>
</dbReference>
<reference evidence="2" key="1">
    <citation type="submission" date="2021-03" db="EMBL/GenBank/DDBJ databases">
        <title>Antimicrobial resistance genes in bacteria isolated from Japanese honey, and their potential for conferring macrolide and lincosamide resistance in the American foulbrood pathogen Paenibacillus larvae.</title>
        <authorList>
            <person name="Okamoto M."/>
            <person name="Kumagai M."/>
            <person name="Kanamori H."/>
            <person name="Takamatsu D."/>
        </authorList>
    </citation>
    <scope>NUCLEOTIDE SEQUENCE</scope>
    <source>
        <strain evidence="2">J2TS6</strain>
    </source>
</reference>
<organism evidence="2 3">
    <name type="scientific">Paenibacillus albilobatus</name>
    <dbReference type="NCBI Taxonomy" id="2716884"/>
    <lineage>
        <taxon>Bacteria</taxon>
        <taxon>Bacillati</taxon>
        <taxon>Bacillota</taxon>
        <taxon>Bacilli</taxon>
        <taxon>Bacillales</taxon>
        <taxon>Paenibacillaceae</taxon>
        <taxon>Paenibacillus</taxon>
    </lineage>
</organism>
<evidence type="ECO:0000313" key="2">
    <source>
        <dbReference type="EMBL" id="GIO31506.1"/>
    </source>
</evidence>
<sequence>MILNSGNPAWPHTMKPVPEYPALDEDLECSFLIVGGGMGGAMLAYKLAEQNSDIILIDKRKIGGGSSAANTGLLQYSNDKTLTSMIRTFGEEIGVAFYKSCERSIRQIREMCAKLPRDLEFVPRNSLYFASSEKDVEMLQEEYETLHTYGFEVDYWDRSSIEKHMPFSKAAALYTRGDAEVNPFRLVHAMVEAAALRGVRVFEHTEAVHFEYGESGVTCYTDAGIIRANKVIFSTGYETQEIKKDKNAVINVSYAVLTQPLEDLSDWHERCLIWETARPYLYMRTTPDNRIVAGGLDEAPPAPEKREGRLLHQTEVLLDEIRNLFPGYHRLKADYAWASIFGTTHDGMPMIGTHPDYPHCYFIEAYGGNGTVCCMIAADLLADELLGRKRPELGMFSLQRSSKPSPSNSVPIR</sequence>
<gene>
    <name evidence="2" type="ORF">J2TS6_26470</name>
</gene>